<dbReference type="InterPro" id="IPR013216">
    <property type="entry name" value="Methyltransf_11"/>
</dbReference>
<dbReference type="RefSeq" id="WP_080888429.1">
    <property type="nucleotide sequence ID" value="NZ_LT828648.1"/>
</dbReference>
<dbReference type="STRING" id="1325564.NSJP_4141"/>
<gene>
    <name evidence="2" type="ORF">NSJP_4141</name>
</gene>
<proteinExistence type="predicted"/>
<evidence type="ECO:0000313" key="3">
    <source>
        <dbReference type="Proteomes" id="UP000192042"/>
    </source>
</evidence>
<reference evidence="2 3" key="1">
    <citation type="submission" date="2017-03" db="EMBL/GenBank/DDBJ databases">
        <authorList>
            <person name="Afonso C.L."/>
            <person name="Miller P.J."/>
            <person name="Scott M.A."/>
            <person name="Spackman E."/>
            <person name="Goraichik I."/>
            <person name="Dimitrov K.M."/>
            <person name="Suarez D.L."/>
            <person name="Swayne D.E."/>
        </authorList>
    </citation>
    <scope>NUCLEOTIDE SEQUENCE [LARGE SCALE GENOMIC DNA]</scope>
    <source>
        <strain evidence="2">Genome sequencing of Nitrospira japonica strain NJ11</strain>
    </source>
</reference>
<dbReference type="SUPFAM" id="SSF53335">
    <property type="entry name" value="S-adenosyl-L-methionine-dependent methyltransferases"/>
    <property type="match status" value="1"/>
</dbReference>
<protein>
    <recommendedName>
        <fullName evidence="1">Methyltransferase type 11 domain-containing protein</fullName>
    </recommendedName>
</protein>
<dbReference type="Proteomes" id="UP000192042">
    <property type="component" value="Chromosome I"/>
</dbReference>
<dbReference type="Gene3D" id="3.40.50.150">
    <property type="entry name" value="Vaccinia Virus protein VP39"/>
    <property type="match status" value="1"/>
</dbReference>
<sequence length="204" mass="23749">MTDDKADLQPIARLYEESLEQHGLKPLGVGWRDEDSHRLRFDKLASVIDAEGRSSINDLGCGYGALHDYLISRGIEVSLFRGYDISDKMLAQAKVRVPHGDFRKSSVLDETADYSFASGIFNVRLQEDEANWLGHIERTLDNLFQHSSRGFAFNLLSTYVDYREPQLYYGDPLYFFDYCKRRYSRRVSLLHDYPLFEWTITVRK</sequence>
<keyword evidence="3" id="KW-1185">Reference proteome</keyword>
<organism evidence="2 3">
    <name type="scientific">Nitrospira japonica</name>
    <dbReference type="NCBI Taxonomy" id="1325564"/>
    <lineage>
        <taxon>Bacteria</taxon>
        <taxon>Pseudomonadati</taxon>
        <taxon>Nitrospirota</taxon>
        <taxon>Nitrospiria</taxon>
        <taxon>Nitrospirales</taxon>
        <taxon>Nitrospiraceae</taxon>
        <taxon>Nitrospira</taxon>
    </lineage>
</organism>
<name>A0A1W1IB95_9BACT</name>
<dbReference type="KEGG" id="nja:NSJP_4141"/>
<dbReference type="EMBL" id="LT828648">
    <property type="protein sequence ID" value="SLM50308.1"/>
    <property type="molecule type" value="Genomic_DNA"/>
</dbReference>
<dbReference type="Pfam" id="PF08241">
    <property type="entry name" value="Methyltransf_11"/>
    <property type="match status" value="1"/>
</dbReference>
<accession>A0A1W1IB95</accession>
<dbReference type="GO" id="GO:0008757">
    <property type="term" value="F:S-adenosylmethionine-dependent methyltransferase activity"/>
    <property type="evidence" value="ECO:0007669"/>
    <property type="project" value="InterPro"/>
</dbReference>
<dbReference type="AlphaFoldDB" id="A0A1W1IB95"/>
<evidence type="ECO:0000259" key="1">
    <source>
        <dbReference type="Pfam" id="PF08241"/>
    </source>
</evidence>
<dbReference type="OrthoDB" id="9800454at2"/>
<dbReference type="InterPro" id="IPR029063">
    <property type="entry name" value="SAM-dependent_MTases_sf"/>
</dbReference>
<evidence type="ECO:0000313" key="2">
    <source>
        <dbReference type="EMBL" id="SLM50308.1"/>
    </source>
</evidence>
<feature type="domain" description="Methyltransferase type 11" evidence="1">
    <location>
        <begin position="58"/>
        <end position="137"/>
    </location>
</feature>